<comment type="caution">
    <text evidence="2">The sequence shown here is derived from an EMBL/GenBank/DDBJ whole genome shotgun (WGS) entry which is preliminary data.</text>
</comment>
<gene>
    <name evidence="2" type="ORF">X943_003319</name>
</gene>
<dbReference type="AlphaFoldDB" id="A0AAD9LKA5"/>
<dbReference type="InterPro" id="IPR036865">
    <property type="entry name" value="CRAL-TRIO_dom_sf"/>
</dbReference>
<protein>
    <recommendedName>
        <fullName evidence="1">Macro domain-containing protein</fullName>
    </recommendedName>
</protein>
<dbReference type="Proteomes" id="UP001195914">
    <property type="component" value="Unassembled WGS sequence"/>
</dbReference>
<evidence type="ECO:0000313" key="2">
    <source>
        <dbReference type="EMBL" id="KAK1939788.1"/>
    </source>
</evidence>
<reference evidence="2" key="2">
    <citation type="submission" date="2021-05" db="EMBL/GenBank/DDBJ databases">
        <authorList>
            <person name="Pain A."/>
        </authorList>
    </citation>
    <scope>NUCLEOTIDE SEQUENCE</scope>
    <source>
        <strain evidence="2">1802A</strain>
    </source>
</reference>
<dbReference type="InterPro" id="IPR001251">
    <property type="entry name" value="CRAL-TRIO_dom"/>
</dbReference>
<dbReference type="PANTHER" id="PTHR11106:SF72">
    <property type="entry name" value="GANGLIOSIDE-INDUCED DIFFERENTIATION-ASSOCIATED PROTEIN 2"/>
    <property type="match status" value="1"/>
</dbReference>
<dbReference type="SUPFAM" id="SSF52949">
    <property type="entry name" value="Macro domain-like"/>
    <property type="match status" value="1"/>
</dbReference>
<dbReference type="Pfam" id="PF01661">
    <property type="entry name" value="Macro"/>
    <property type="match status" value="1"/>
</dbReference>
<evidence type="ECO:0000259" key="1">
    <source>
        <dbReference type="PROSITE" id="PS51154"/>
    </source>
</evidence>
<dbReference type="InterPro" id="IPR043472">
    <property type="entry name" value="Macro_dom-like"/>
</dbReference>
<accession>A0AAD9LKA5</accession>
<dbReference type="PROSITE" id="PS51154">
    <property type="entry name" value="MACRO"/>
    <property type="match status" value="1"/>
</dbReference>
<reference evidence="2" key="1">
    <citation type="journal article" date="2014" name="Nucleic Acids Res.">
        <title>The evolutionary dynamics of variant antigen genes in Babesia reveal a history of genomic innovation underlying host-parasite interaction.</title>
        <authorList>
            <person name="Jackson A.P."/>
            <person name="Otto T.D."/>
            <person name="Darby A."/>
            <person name="Ramaprasad A."/>
            <person name="Xia D."/>
            <person name="Echaide I.E."/>
            <person name="Farber M."/>
            <person name="Gahlot S."/>
            <person name="Gamble J."/>
            <person name="Gupta D."/>
            <person name="Gupta Y."/>
            <person name="Jackson L."/>
            <person name="Malandrin L."/>
            <person name="Malas T.B."/>
            <person name="Moussa E."/>
            <person name="Nair M."/>
            <person name="Reid A.J."/>
            <person name="Sanders M."/>
            <person name="Sharma J."/>
            <person name="Tracey A."/>
            <person name="Quail M.A."/>
            <person name="Weir W."/>
            <person name="Wastling J.M."/>
            <person name="Hall N."/>
            <person name="Willadsen P."/>
            <person name="Lingelbach K."/>
            <person name="Shiels B."/>
            <person name="Tait A."/>
            <person name="Berriman M."/>
            <person name="Allred D.R."/>
            <person name="Pain A."/>
        </authorList>
    </citation>
    <scope>NUCLEOTIDE SEQUENCE</scope>
    <source>
        <strain evidence="2">1802A</strain>
    </source>
</reference>
<organism evidence="2 3">
    <name type="scientific">Babesia divergens</name>
    <dbReference type="NCBI Taxonomy" id="32595"/>
    <lineage>
        <taxon>Eukaryota</taxon>
        <taxon>Sar</taxon>
        <taxon>Alveolata</taxon>
        <taxon>Apicomplexa</taxon>
        <taxon>Aconoidasida</taxon>
        <taxon>Piroplasmida</taxon>
        <taxon>Babesiidae</taxon>
        <taxon>Babesia</taxon>
    </lineage>
</organism>
<dbReference type="Pfam" id="PF13716">
    <property type="entry name" value="CRAL_TRIO_2"/>
    <property type="match status" value="1"/>
</dbReference>
<dbReference type="EMBL" id="JAHBMH010000007">
    <property type="protein sequence ID" value="KAK1939788.1"/>
    <property type="molecule type" value="Genomic_DNA"/>
</dbReference>
<name>A0AAD9LKA5_BABDI</name>
<proteinExistence type="predicted"/>
<feature type="domain" description="Macro" evidence="1">
    <location>
        <begin position="68"/>
        <end position="249"/>
    </location>
</feature>
<evidence type="ECO:0000313" key="3">
    <source>
        <dbReference type="Proteomes" id="UP001195914"/>
    </source>
</evidence>
<keyword evidence="3" id="KW-1185">Reference proteome</keyword>
<dbReference type="Gene3D" id="3.40.525.10">
    <property type="entry name" value="CRAL-TRIO lipid binding domain"/>
    <property type="match status" value="1"/>
</dbReference>
<sequence length="481" mass="54320">MTEHIAADIADTVFWVVGEIGNLLDADFPDFGPSTRPLELRKVSQSCMEPWTGFQKIRKLEATTSSAPPKFKVNTELNNKVFIGSCDMLELEVGAIAVFLDEISPATSRIARRIQLQSGKEMPYAEFERLRCGEVMLQKCYNIGSEYVIYAISPRFSSKYPDASANILNMCVREAFKAAIEAGMDTIAFPLKMGKELTYPNADFATTVLRAVRRWLELPVVAHKIAKVFLFGLDEDSYSIMRRYFPRDKIEERLSGEIIDAGNEYGELVKAERGIRISAGITSDSEETERGNNNERVNIHATLANFTDNCRFGSDKQISQKDRDFEYYSRLSLSIMSLPVYRQMDDSEFVTRNGRDVAQRPVIAIDASKMPDGLNHAHVMAYILRMMQPVIQTPFVMVLLNMDHAFFTASTICTILTRLFQVLGSKRLRNLGVLYVHRCGWTIRGLLYIMTSFLQDNVHDAIIYLDSDAVSCCTTVCGIQL</sequence>
<dbReference type="InterPro" id="IPR002589">
    <property type="entry name" value="Macro_dom"/>
</dbReference>
<dbReference type="Gene3D" id="3.40.220.10">
    <property type="entry name" value="Leucine Aminopeptidase, subunit E, domain 1"/>
    <property type="match status" value="1"/>
</dbReference>
<dbReference type="PANTHER" id="PTHR11106">
    <property type="entry name" value="GANGLIOSIDE INDUCED DIFFERENTIATION ASSOCIATED PROTEIN 2-RELATED"/>
    <property type="match status" value="1"/>
</dbReference>